<reference evidence="2 3" key="1">
    <citation type="submission" date="2012-08" db="EMBL/GenBank/DDBJ databases">
        <title>Oryza genome evolution.</title>
        <authorList>
            <person name="Wing R.A."/>
        </authorList>
    </citation>
    <scope>NUCLEOTIDE SEQUENCE</scope>
</reference>
<feature type="compositionally biased region" description="Low complexity" evidence="1">
    <location>
        <begin position="71"/>
        <end position="81"/>
    </location>
</feature>
<dbReference type="Gramene" id="LPERR05G06200.1">
    <property type="protein sequence ID" value="LPERR05G06200.1"/>
    <property type="gene ID" value="LPERR05G06200"/>
</dbReference>
<name>A0A0D9WDZ3_9ORYZ</name>
<evidence type="ECO:0000256" key="1">
    <source>
        <dbReference type="SAM" id="MobiDB-lite"/>
    </source>
</evidence>
<feature type="region of interest" description="Disordered" evidence="1">
    <location>
        <begin position="40"/>
        <end position="110"/>
    </location>
</feature>
<dbReference type="HOGENOM" id="CLU_2174636_0_0_1"/>
<protein>
    <submittedName>
        <fullName evidence="2">Uncharacterized protein</fullName>
    </submittedName>
</protein>
<evidence type="ECO:0000313" key="3">
    <source>
        <dbReference type="Proteomes" id="UP000032180"/>
    </source>
</evidence>
<accession>A0A0D9WDZ3</accession>
<reference evidence="3" key="2">
    <citation type="submission" date="2013-12" db="EMBL/GenBank/DDBJ databases">
        <authorList>
            <person name="Yu Y."/>
            <person name="Lee S."/>
            <person name="de Baynast K."/>
            <person name="Wissotski M."/>
            <person name="Liu L."/>
            <person name="Talag J."/>
            <person name="Goicoechea J."/>
            <person name="Angelova A."/>
            <person name="Jetty R."/>
            <person name="Kudrna D."/>
            <person name="Golser W."/>
            <person name="Rivera L."/>
            <person name="Zhang J."/>
            <person name="Wing R."/>
        </authorList>
    </citation>
    <scope>NUCLEOTIDE SEQUENCE</scope>
</reference>
<sequence length="110" mass="12089">MGALLVHLPTLAGACRPSPIGLRRDRCVRLSVSAAVPNGPVKEVEEEEEKKGRKERIVIRVSNPMRERRLPSSLFSSSKPPAANRETVAETSDHNSIGYPQDIPSPELHN</sequence>
<dbReference type="Proteomes" id="UP000032180">
    <property type="component" value="Chromosome 5"/>
</dbReference>
<reference evidence="2" key="3">
    <citation type="submission" date="2015-04" db="UniProtKB">
        <authorList>
            <consortium name="EnsemblPlants"/>
        </authorList>
    </citation>
    <scope>IDENTIFICATION</scope>
</reference>
<dbReference type="EnsemblPlants" id="LPERR05G06200.1">
    <property type="protein sequence ID" value="LPERR05G06200.1"/>
    <property type="gene ID" value="LPERR05G06200"/>
</dbReference>
<organism evidence="2 3">
    <name type="scientific">Leersia perrieri</name>
    <dbReference type="NCBI Taxonomy" id="77586"/>
    <lineage>
        <taxon>Eukaryota</taxon>
        <taxon>Viridiplantae</taxon>
        <taxon>Streptophyta</taxon>
        <taxon>Embryophyta</taxon>
        <taxon>Tracheophyta</taxon>
        <taxon>Spermatophyta</taxon>
        <taxon>Magnoliopsida</taxon>
        <taxon>Liliopsida</taxon>
        <taxon>Poales</taxon>
        <taxon>Poaceae</taxon>
        <taxon>BOP clade</taxon>
        <taxon>Oryzoideae</taxon>
        <taxon>Oryzeae</taxon>
        <taxon>Oryzinae</taxon>
        <taxon>Leersia</taxon>
    </lineage>
</organism>
<evidence type="ECO:0000313" key="2">
    <source>
        <dbReference type="EnsemblPlants" id="LPERR05G06200.1"/>
    </source>
</evidence>
<feature type="compositionally biased region" description="Basic and acidic residues" evidence="1">
    <location>
        <begin position="49"/>
        <end position="58"/>
    </location>
</feature>
<proteinExistence type="predicted"/>
<dbReference type="AlphaFoldDB" id="A0A0D9WDZ3"/>
<keyword evidence="3" id="KW-1185">Reference proteome</keyword>